<evidence type="ECO:0000256" key="3">
    <source>
        <dbReference type="ARBA" id="ARBA00022741"/>
    </source>
</evidence>
<feature type="transmembrane region" description="Helical" evidence="7">
    <location>
        <begin position="313"/>
        <end position="333"/>
    </location>
</feature>
<sequence>MSGAKHKPILSEVLADALRHNRLDDIHLDSPFAASLMPLLKALGWHHYARELIEALPHFTDTIDLVDLRNILVNLGYESSVEKINLRDIREELYPCLFLGRKGEILVLEERQNNTIRFYDANSGEHKTLPVKSLKGTAYYFTDTHSTHGFVETESRQAWFARLMRRFQGLTWHLLSMSFLINLVAMAVPLFIMLVYDKVIGAKSVDALPWMVAGIGSALLADMALRYLRARVIGNIAGRLDYLIGVETFKQILHLPPLFTERSTMAAQLSRLKQFDSVRDFFTGPNATLILELPFVLMFVIVIGFIAGPVALVPVVMLIIYAAFGALWLPASAHRVTHASSSRTDKQRMQIQTLNGRYEIKGVGGETTWWERYREFSGEAVTANYRTTVSNAVINSFAQGAMSLSGVAVLAIGTYMVIAGSMSIGALIATMALIWRVLAPLQSAFLSFSRFEQVSKTIQQINQLMKLDVERHSGRSALMLTELKGRINIDRVSFRYGPNYDPALLGISVHVEPGEMLAIMGETGSGKSTLTKLIAGMYRPQAGSLSIDEFDIRQLNAMDLRRAIAYVPQNPHFFHGSVAQNLRLNNVLATNDELRQACSQAGILDEIEQLPKGFDTRIGDNATEHLPPGLTRGLSMARAFLRSAPIILLDEPGASLDIESDERFMQQIKKLKGKKTIIMVTHRPSHVRLADKVIVLDQGSEVFAGDPDKAIQLVLESVA</sequence>
<dbReference type="Gene3D" id="1.20.1560.10">
    <property type="entry name" value="ABC transporter type 1, transmembrane domain"/>
    <property type="match status" value="1"/>
</dbReference>
<evidence type="ECO:0000313" key="11">
    <source>
        <dbReference type="Proteomes" id="UP000886687"/>
    </source>
</evidence>
<evidence type="ECO:0000259" key="9">
    <source>
        <dbReference type="PROSITE" id="PS50929"/>
    </source>
</evidence>
<keyword evidence="4 10" id="KW-0067">ATP-binding</keyword>
<dbReference type="Gene3D" id="3.40.50.300">
    <property type="entry name" value="P-loop containing nucleotide triphosphate hydrolases"/>
    <property type="match status" value="1"/>
</dbReference>
<dbReference type="InterPro" id="IPR036640">
    <property type="entry name" value="ABC1_TM_sf"/>
</dbReference>
<feature type="transmembrane region" description="Helical" evidence="7">
    <location>
        <begin position="289"/>
        <end position="307"/>
    </location>
</feature>
<dbReference type="PROSITE" id="PS50893">
    <property type="entry name" value="ABC_TRANSPORTER_2"/>
    <property type="match status" value="1"/>
</dbReference>
<keyword evidence="6 7" id="KW-0472">Membrane</keyword>
<dbReference type="InterPro" id="IPR027417">
    <property type="entry name" value="P-loop_NTPase"/>
</dbReference>
<comment type="subcellular location">
    <subcellularLocation>
        <location evidence="1">Cell membrane</location>
        <topology evidence="1">Multi-pass membrane protein</topology>
    </subcellularLocation>
</comment>
<dbReference type="Pfam" id="PF00005">
    <property type="entry name" value="ABC_tran"/>
    <property type="match status" value="1"/>
</dbReference>
<dbReference type="InterPro" id="IPR003593">
    <property type="entry name" value="AAA+_ATPase"/>
</dbReference>
<feature type="transmembrane region" description="Helical" evidence="7">
    <location>
        <begin position="172"/>
        <end position="196"/>
    </location>
</feature>
<evidence type="ECO:0000256" key="2">
    <source>
        <dbReference type="ARBA" id="ARBA00022692"/>
    </source>
</evidence>
<evidence type="ECO:0000256" key="6">
    <source>
        <dbReference type="ARBA" id="ARBA00023136"/>
    </source>
</evidence>
<gene>
    <name evidence="10" type="ORF">JAZ04_05965</name>
</gene>
<feature type="transmembrane region" description="Helical" evidence="7">
    <location>
        <begin position="208"/>
        <end position="228"/>
    </location>
</feature>
<feature type="transmembrane region" description="Helical" evidence="7">
    <location>
        <begin position="407"/>
        <end position="435"/>
    </location>
</feature>
<reference evidence="10" key="1">
    <citation type="journal article" date="2021" name="Proc. Natl. Acad. Sci. U.S.A.">
        <title>Global biogeography of chemosynthetic symbionts reveals both localized and globally distributed symbiont groups. .</title>
        <authorList>
            <person name="Osvatic J.T."/>
            <person name="Wilkins L.G.E."/>
            <person name="Leibrecht L."/>
            <person name="Leray M."/>
            <person name="Zauner S."/>
            <person name="Polzin J."/>
            <person name="Camacho Y."/>
            <person name="Gros O."/>
            <person name="van Gils J.A."/>
            <person name="Eisen J.A."/>
            <person name="Petersen J.M."/>
            <person name="Yuen B."/>
        </authorList>
    </citation>
    <scope>NUCLEOTIDE SEQUENCE</scope>
    <source>
        <strain evidence="10">MAGL173</strain>
    </source>
</reference>
<dbReference type="PANTHER" id="PTHR24221">
    <property type="entry name" value="ATP-BINDING CASSETTE SUB-FAMILY B"/>
    <property type="match status" value="1"/>
</dbReference>
<dbReference type="GO" id="GO:0140359">
    <property type="term" value="F:ABC-type transporter activity"/>
    <property type="evidence" value="ECO:0007669"/>
    <property type="project" value="InterPro"/>
</dbReference>
<dbReference type="SUPFAM" id="SSF52540">
    <property type="entry name" value="P-loop containing nucleoside triphosphate hydrolases"/>
    <property type="match status" value="1"/>
</dbReference>
<dbReference type="PROSITE" id="PS50929">
    <property type="entry name" value="ABC_TM1F"/>
    <property type="match status" value="1"/>
</dbReference>
<keyword evidence="5 7" id="KW-1133">Transmembrane helix</keyword>
<evidence type="ECO:0000256" key="4">
    <source>
        <dbReference type="ARBA" id="ARBA00022840"/>
    </source>
</evidence>
<accession>A0A9E4K2F2</accession>
<protein>
    <submittedName>
        <fullName evidence="10">ATP-binding cassette domain-containing protein</fullName>
    </submittedName>
</protein>
<dbReference type="Gene3D" id="3.90.70.10">
    <property type="entry name" value="Cysteine proteinases"/>
    <property type="match status" value="1"/>
</dbReference>
<evidence type="ECO:0000256" key="7">
    <source>
        <dbReference type="SAM" id="Phobius"/>
    </source>
</evidence>
<comment type="caution">
    <text evidence="10">The sequence shown here is derived from an EMBL/GenBank/DDBJ whole genome shotgun (WGS) entry which is preliminary data.</text>
</comment>
<dbReference type="SUPFAM" id="SSF90123">
    <property type="entry name" value="ABC transporter transmembrane region"/>
    <property type="match status" value="1"/>
</dbReference>
<dbReference type="Proteomes" id="UP000886687">
    <property type="component" value="Unassembled WGS sequence"/>
</dbReference>
<evidence type="ECO:0000256" key="5">
    <source>
        <dbReference type="ARBA" id="ARBA00022989"/>
    </source>
</evidence>
<name>A0A9E4K2F2_9GAMM</name>
<evidence type="ECO:0000259" key="8">
    <source>
        <dbReference type="PROSITE" id="PS50893"/>
    </source>
</evidence>
<dbReference type="InterPro" id="IPR011527">
    <property type="entry name" value="ABC1_TM_dom"/>
</dbReference>
<proteinExistence type="predicted"/>
<dbReference type="GO" id="GO:0005524">
    <property type="term" value="F:ATP binding"/>
    <property type="evidence" value="ECO:0007669"/>
    <property type="project" value="UniProtKB-KW"/>
</dbReference>
<feature type="domain" description="ABC transmembrane type-1" evidence="9">
    <location>
        <begin position="174"/>
        <end position="453"/>
    </location>
</feature>
<dbReference type="SMART" id="SM00382">
    <property type="entry name" value="AAA"/>
    <property type="match status" value="1"/>
</dbReference>
<evidence type="ECO:0000313" key="10">
    <source>
        <dbReference type="EMBL" id="MCG7938391.1"/>
    </source>
</evidence>
<dbReference type="Pfam" id="PF00664">
    <property type="entry name" value="ABC_membrane"/>
    <property type="match status" value="1"/>
</dbReference>
<dbReference type="GO" id="GO:0016887">
    <property type="term" value="F:ATP hydrolysis activity"/>
    <property type="evidence" value="ECO:0007669"/>
    <property type="project" value="InterPro"/>
</dbReference>
<dbReference type="InterPro" id="IPR003439">
    <property type="entry name" value="ABC_transporter-like_ATP-bd"/>
</dbReference>
<dbReference type="PANTHER" id="PTHR24221:SF248">
    <property type="entry name" value="ABC TRANSPORTER TRANSMEMBRANE REGION"/>
    <property type="match status" value="1"/>
</dbReference>
<keyword evidence="3" id="KW-0547">Nucleotide-binding</keyword>
<dbReference type="GO" id="GO:0034040">
    <property type="term" value="F:ATPase-coupled lipid transmembrane transporter activity"/>
    <property type="evidence" value="ECO:0007669"/>
    <property type="project" value="TreeGrafter"/>
</dbReference>
<keyword evidence="2 7" id="KW-0812">Transmembrane</keyword>
<feature type="domain" description="ABC transporter" evidence="8">
    <location>
        <begin position="487"/>
        <end position="718"/>
    </location>
</feature>
<dbReference type="InterPro" id="IPR039421">
    <property type="entry name" value="Type_1_exporter"/>
</dbReference>
<organism evidence="10 11">
    <name type="scientific">Candidatus Thiodiazotropha lotti</name>
    <dbReference type="NCBI Taxonomy" id="2792787"/>
    <lineage>
        <taxon>Bacteria</taxon>
        <taxon>Pseudomonadati</taxon>
        <taxon>Pseudomonadota</taxon>
        <taxon>Gammaproteobacteria</taxon>
        <taxon>Chromatiales</taxon>
        <taxon>Sedimenticolaceae</taxon>
        <taxon>Candidatus Thiodiazotropha</taxon>
    </lineage>
</organism>
<dbReference type="GO" id="GO:0005886">
    <property type="term" value="C:plasma membrane"/>
    <property type="evidence" value="ECO:0007669"/>
    <property type="project" value="UniProtKB-SubCell"/>
</dbReference>
<dbReference type="EMBL" id="JAEPDI010000002">
    <property type="protein sequence ID" value="MCG7938391.1"/>
    <property type="molecule type" value="Genomic_DNA"/>
</dbReference>
<dbReference type="AlphaFoldDB" id="A0A9E4K2F2"/>
<evidence type="ECO:0000256" key="1">
    <source>
        <dbReference type="ARBA" id="ARBA00004651"/>
    </source>
</evidence>